<protein>
    <recommendedName>
        <fullName evidence="1">Senescence domain-containing protein</fullName>
    </recommendedName>
</protein>
<dbReference type="EMBL" id="MNAD01001565">
    <property type="protein sequence ID" value="OJT03973.1"/>
    <property type="molecule type" value="Genomic_DNA"/>
</dbReference>
<dbReference type="OMA" id="YLFTPQV"/>
<dbReference type="PANTHER" id="PTHR21068:SF43">
    <property type="entry name" value="SPARTIN"/>
    <property type="match status" value="1"/>
</dbReference>
<comment type="caution">
    <text evidence="2">The sequence shown here is derived from an EMBL/GenBank/DDBJ whole genome shotgun (WGS) entry which is preliminary data.</text>
</comment>
<dbReference type="InterPro" id="IPR045036">
    <property type="entry name" value="Spartin-like"/>
</dbReference>
<evidence type="ECO:0000259" key="1">
    <source>
        <dbReference type="Pfam" id="PF06911"/>
    </source>
</evidence>
<dbReference type="OrthoDB" id="2745718at2759"/>
<name>A0A1M2V8Y9_TRAPU</name>
<evidence type="ECO:0000313" key="2">
    <source>
        <dbReference type="EMBL" id="OJT03973.1"/>
    </source>
</evidence>
<accession>A0A1M2V8Y9</accession>
<reference evidence="2 3" key="1">
    <citation type="submission" date="2016-10" db="EMBL/GenBank/DDBJ databases">
        <title>Genome sequence of the basidiomycete white-rot fungus Trametes pubescens.</title>
        <authorList>
            <person name="Makela M.R."/>
            <person name="Granchi Z."/>
            <person name="Peng M."/>
            <person name="De Vries R.P."/>
            <person name="Grigoriev I."/>
            <person name="Riley R."/>
            <person name="Hilden K."/>
        </authorList>
    </citation>
    <scope>NUCLEOTIDE SEQUENCE [LARGE SCALE GENOMIC DNA]</scope>
    <source>
        <strain evidence="2 3">FBCC735</strain>
    </source>
</reference>
<gene>
    <name evidence="2" type="ORF">TRAPUB_5302</name>
</gene>
<dbReference type="PANTHER" id="PTHR21068">
    <property type="entry name" value="SPARTIN"/>
    <property type="match status" value="1"/>
</dbReference>
<dbReference type="AlphaFoldDB" id="A0A1M2V8Y9"/>
<dbReference type="Pfam" id="PF06911">
    <property type="entry name" value="Senescence"/>
    <property type="match status" value="1"/>
</dbReference>
<feature type="domain" description="Senescence" evidence="1">
    <location>
        <begin position="192"/>
        <end position="357"/>
    </location>
</feature>
<dbReference type="GO" id="GO:0005886">
    <property type="term" value="C:plasma membrane"/>
    <property type="evidence" value="ECO:0007669"/>
    <property type="project" value="TreeGrafter"/>
</dbReference>
<keyword evidence="3" id="KW-1185">Reference proteome</keyword>
<dbReference type="InterPro" id="IPR009686">
    <property type="entry name" value="Senescence/spartin_C"/>
</dbReference>
<sequence>MSSILVAESAFFTRYVKLGLPEGVTEDGSRLSELQTRFEEILIEHGLLQPAEESSARQRIKDAISSQSTASLVTIPGAVAAQVLGQETTVLSEGTLSLAVISQRTQGENVEPLLTLTVGKAAFPLFKTTAFGTLADDSRTYLFTPQVEGADKGLVAIVLPESIEQPGADLAELQNDFELALIEYGLLKDGFEASADEVGRSVREDSVRLAQRVREAKELYLQTHPRTTDPTHFSATTHNVTGSSEAGTQHVADAAHWVSGAVTSAASSAGAWLASTFVPTRPEATAQLDTVAGGASAVVQGVAGGVGEVKDALQDAAGAVVENNYGKEARGVVGGVGRSVANVGAVAGDAATVTSGAALAFGGLQGAAGRQDAEQRELEGGGRQA</sequence>
<dbReference type="Proteomes" id="UP000184267">
    <property type="component" value="Unassembled WGS sequence"/>
</dbReference>
<proteinExistence type="predicted"/>
<evidence type="ECO:0000313" key="3">
    <source>
        <dbReference type="Proteomes" id="UP000184267"/>
    </source>
</evidence>
<organism evidence="2 3">
    <name type="scientific">Trametes pubescens</name>
    <name type="common">White-rot fungus</name>
    <dbReference type="NCBI Taxonomy" id="154538"/>
    <lineage>
        <taxon>Eukaryota</taxon>
        <taxon>Fungi</taxon>
        <taxon>Dikarya</taxon>
        <taxon>Basidiomycota</taxon>
        <taxon>Agaricomycotina</taxon>
        <taxon>Agaricomycetes</taxon>
        <taxon>Polyporales</taxon>
        <taxon>Polyporaceae</taxon>
        <taxon>Trametes</taxon>
    </lineage>
</organism>